<dbReference type="AlphaFoldDB" id="A0A841U0R6"/>
<dbReference type="EMBL" id="JACJVR010000033">
    <property type="protein sequence ID" value="MBB6691710.1"/>
    <property type="molecule type" value="Genomic_DNA"/>
</dbReference>
<organism evidence="2 3">
    <name type="scientific">Cohnella xylanilytica</name>
    <dbReference type="NCBI Taxonomy" id="557555"/>
    <lineage>
        <taxon>Bacteria</taxon>
        <taxon>Bacillati</taxon>
        <taxon>Bacillota</taxon>
        <taxon>Bacilli</taxon>
        <taxon>Bacillales</taxon>
        <taxon>Paenibacillaceae</taxon>
        <taxon>Cohnella</taxon>
    </lineage>
</organism>
<dbReference type="PROSITE" id="PS51257">
    <property type="entry name" value="PROKAR_LIPOPROTEIN"/>
    <property type="match status" value="1"/>
</dbReference>
<comment type="caution">
    <text evidence="2">The sequence shown here is derived from an EMBL/GenBank/DDBJ whole genome shotgun (WGS) entry which is preliminary data.</text>
</comment>
<keyword evidence="1" id="KW-0732">Signal</keyword>
<keyword evidence="3" id="KW-1185">Reference proteome</keyword>
<name>A0A841U0R6_9BACL</name>
<reference evidence="2 3" key="1">
    <citation type="submission" date="2020-08" db="EMBL/GenBank/DDBJ databases">
        <title>Cohnella phylogeny.</title>
        <authorList>
            <person name="Dunlap C."/>
        </authorList>
    </citation>
    <scope>NUCLEOTIDE SEQUENCE [LARGE SCALE GENOMIC DNA]</scope>
    <source>
        <strain evidence="2 3">DSM 25239</strain>
    </source>
</reference>
<dbReference type="RefSeq" id="WP_185135707.1">
    <property type="nucleotide sequence ID" value="NZ_JACJVR010000033.1"/>
</dbReference>
<protein>
    <recommendedName>
        <fullName evidence="4">VCBS repeat protein</fullName>
    </recommendedName>
</protein>
<accession>A0A841U0R6</accession>
<evidence type="ECO:0000313" key="2">
    <source>
        <dbReference type="EMBL" id="MBB6691710.1"/>
    </source>
</evidence>
<gene>
    <name evidence="2" type="ORF">H7B90_09895</name>
</gene>
<evidence type="ECO:0008006" key="4">
    <source>
        <dbReference type="Google" id="ProtNLM"/>
    </source>
</evidence>
<feature type="chain" id="PRO_5038866904" description="VCBS repeat protein" evidence="1">
    <location>
        <begin position="23"/>
        <end position="372"/>
    </location>
</feature>
<feature type="signal peptide" evidence="1">
    <location>
        <begin position="1"/>
        <end position="22"/>
    </location>
</feature>
<sequence>MKKFFYSMVPALLLTACSDATTNITNSPTPLYAATASPIQPSLTAASNTILVTGPLTLSRNDLFQITKKQEYLSVVLTNGKYFEDWSPGPLMGRNWEGEFQIQLSNENGEVESAVDLNGYFNDKIVFNSFFDIEFDDYNGDGNIDFTIGQYASSNGSIFKLFTLDKSGQIEELPIKGHHEIFASGIGRYSTKLAKNKLGFSSTYYDNSIGKDVVQSFAWNGKEFVSESEFVQPITDSEYDVSNLELPLPKGWNSSTEDRFGASITDENGVNLGSVVTYPYADDFDFRSYKPNHSEIINEETIDTPIGSGKLYTLDADNGTAASGLIGTHDVYFAVIPIQDRIVYVLEFSKRDKEAASKMQFIGLLNGLRLKK</sequence>
<dbReference type="Proteomes" id="UP000553776">
    <property type="component" value="Unassembled WGS sequence"/>
</dbReference>
<evidence type="ECO:0000313" key="3">
    <source>
        <dbReference type="Proteomes" id="UP000553776"/>
    </source>
</evidence>
<evidence type="ECO:0000256" key="1">
    <source>
        <dbReference type="SAM" id="SignalP"/>
    </source>
</evidence>
<proteinExistence type="predicted"/>